<proteinExistence type="predicted"/>
<dbReference type="EMBL" id="JBHSFY010000005">
    <property type="protein sequence ID" value="MFC4477533.1"/>
    <property type="molecule type" value="Genomic_DNA"/>
</dbReference>
<dbReference type="GO" id="GO:0016757">
    <property type="term" value="F:glycosyltransferase activity"/>
    <property type="evidence" value="ECO:0007669"/>
    <property type="project" value="UniProtKB-KW"/>
</dbReference>
<protein>
    <submittedName>
        <fullName evidence="2">Glycosyltransferase family 2 protein</fullName>
        <ecNumber evidence="2">2.4.-.-</ecNumber>
    </submittedName>
</protein>
<dbReference type="InterPro" id="IPR001173">
    <property type="entry name" value="Glyco_trans_2-like"/>
</dbReference>
<dbReference type="CDD" id="cd00761">
    <property type="entry name" value="Glyco_tranf_GTA_type"/>
    <property type="match status" value="1"/>
</dbReference>
<reference evidence="3" key="1">
    <citation type="journal article" date="2019" name="Int. J. Syst. Evol. Microbiol.">
        <title>The Global Catalogue of Microorganisms (GCM) 10K type strain sequencing project: providing services to taxonomists for standard genome sequencing and annotation.</title>
        <authorList>
            <consortium name="The Broad Institute Genomics Platform"/>
            <consortium name="The Broad Institute Genome Sequencing Center for Infectious Disease"/>
            <person name="Wu L."/>
            <person name="Ma J."/>
        </authorList>
    </citation>
    <scope>NUCLEOTIDE SEQUENCE [LARGE SCALE GENOMIC DNA]</scope>
    <source>
        <strain evidence="3">NBRC 103627</strain>
    </source>
</reference>
<dbReference type="Pfam" id="PF00535">
    <property type="entry name" value="Glycos_transf_2"/>
    <property type="match status" value="1"/>
</dbReference>
<keyword evidence="2" id="KW-0808">Transferase</keyword>
<feature type="domain" description="Glycosyltransferase 2-like" evidence="1">
    <location>
        <begin position="51"/>
        <end position="114"/>
    </location>
</feature>
<evidence type="ECO:0000313" key="2">
    <source>
        <dbReference type="EMBL" id="MFC4477533.1"/>
    </source>
</evidence>
<name>A0ABV8ZBT3_9FLAO</name>
<dbReference type="Gene3D" id="3.90.550.10">
    <property type="entry name" value="Spore Coat Polysaccharide Biosynthesis Protein SpsA, Chain A"/>
    <property type="match status" value="1"/>
</dbReference>
<keyword evidence="2" id="KW-0328">Glycosyltransferase</keyword>
<gene>
    <name evidence="2" type="ORF">ACFO3N_10715</name>
</gene>
<organism evidence="2 3">
    <name type="scientific">Flavobacterium chungangensis</name>
    <dbReference type="NCBI Taxonomy" id="2708132"/>
    <lineage>
        <taxon>Bacteria</taxon>
        <taxon>Pseudomonadati</taxon>
        <taxon>Bacteroidota</taxon>
        <taxon>Flavobacteriia</taxon>
        <taxon>Flavobacteriales</taxon>
        <taxon>Flavobacteriaceae</taxon>
        <taxon>Flavobacterium</taxon>
    </lineage>
</organism>
<dbReference type="RefSeq" id="WP_379797597.1">
    <property type="nucleotide sequence ID" value="NZ_JBHSFY010000005.1"/>
</dbReference>
<evidence type="ECO:0000313" key="3">
    <source>
        <dbReference type="Proteomes" id="UP001596003"/>
    </source>
</evidence>
<dbReference type="EC" id="2.4.-.-" evidence="2"/>
<sequence>MNILFEEKDVEILISTMNRDSLDFLVPMFPSFDYSKISILVINQVQNETKLSSTNPNIRVINSSEKGLSKSRNLALENATGKILLISDDDVVFQKGFIEKIIDAYQKYPNAAIIKFSALKPNSKPLNKNAVNSKSSLSIFDILNTSSFEITLNKYHVDFEKHKFDENFGLGGIFEMGEEAVFLSDLKKDGKQLVFEPQIIVAHNTLTSSDKKDVLERYFISGAMFTRVFRKKYIFWIFIKMFFDLKQKKIKMNNLKAIFSSAIKGHKMFQKI</sequence>
<dbReference type="SUPFAM" id="SSF53448">
    <property type="entry name" value="Nucleotide-diphospho-sugar transferases"/>
    <property type="match status" value="1"/>
</dbReference>
<dbReference type="PANTHER" id="PTHR43685">
    <property type="entry name" value="GLYCOSYLTRANSFERASE"/>
    <property type="match status" value="1"/>
</dbReference>
<dbReference type="InterPro" id="IPR029044">
    <property type="entry name" value="Nucleotide-diphossugar_trans"/>
</dbReference>
<dbReference type="Proteomes" id="UP001596003">
    <property type="component" value="Unassembled WGS sequence"/>
</dbReference>
<comment type="caution">
    <text evidence="2">The sequence shown here is derived from an EMBL/GenBank/DDBJ whole genome shotgun (WGS) entry which is preliminary data.</text>
</comment>
<keyword evidence="3" id="KW-1185">Reference proteome</keyword>
<accession>A0ABV8ZBT3</accession>
<dbReference type="InterPro" id="IPR050834">
    <property type="entry name" value="Glycosyltransf_2"/>
</dbReference>
<evidence type="ECO:0000259" key="1">
    <source>
        <dbReference type="Pfam" id="PF00535"/>
    </source>
</evidence>
<dbReference type="PANTHER" id="PTHR43685:SF2">
    <property type="entry name" value="GLYCOSYLTRANSFERASE 2-LIKE DOMAIN-CONTAINING PROTEIN"/>
    <property type="match status" value="1"/>
</dbReference>